<proteinExistence type="predicted"/>
<sequence length="81" mass="9340">MNSVFKRAQGKKLSHKKLQDAHGVCQKSEESSRQILQQFQTVIQSFEDNAKDEKKCRDALRQLYESHESCYASENVTGPHE</sequence>
<comment type="caution">
    <text evidence="2">The sequence shown here is derived from an EMBL/GenBank/DDBJ whole genome shotgun (WGS) entry which is preliminary data.</text>
</comment>
<reference evidence="3" key="1">
    <citation type="journal article" date="2019" name="Int. J. Syst. Evol. Microbiol.">
        <title>The Global Catalogue of Microorganisms (GCM) 10K type strain sequencing project: providing services to taxonomists for standard genome sequencing and annotation.</title>
        <authorList>
            <consortium name="The Broad Institute Genomics Platform"/>
            <consortium name="The Broad Institute Genome Sequencing Center for Infectious Disease"/>
            <person name="Wu L."/>
            <person name="Ma J."/>
        </authorList>
    </citation>
    <scope>NUCLEOTIDE SEQUENCE [LARGE SCALE GENOMIC DNA]</scope>
    <source>
        <strain evidence="3">NBRC 15640</strain>
    </source>
</reference>
<dbReference type="RefSeq" id="WP_126607290.1">
    <property type="nucleotide sequence ID" value="NZ_AP025144.1"/>
</dbReference>
<organism evidence="2 3">
    <name type="scientific">Vibrio penaeicida</name>
    <dbReference type="NCBI Taxonomy" id="104609"/>
    <lineage>
        <taxon>Bacteria</taxon>
        <taxon>Pseudomonadati</taxon>
        <taxon>Pseudomonadota</taxon>
        <taxon>Gammaproteobacteria</taxon>
        <taxon>Vibrionales</taxon>
        <taxon>Vibrionaceae</taxon>
        <taxon>Vibrio</taxon>
    </lineage>
</organism>
<protein>
    <submittedName>
        <fullName evidence="2">Uncharacterized protein</fullName>
    </submittedName>
</protein>
<evidence type="ECO:0000256" key="1">
    <source>
        <dbReference type="SAM" id="MobiDB-lite"/>
    </source>
</evidence>
<dbReference type="AlphaFoldDB" id="A0AAV5NUA5"/>
<gene>
    <name evidence="2" type="ORF">GCM10007932_29520</name>
</gene>
<accession>A0AAV5NUA5</accession>
<evidence type="ECO:0000313" key="2">
    <source>
        <dbReference type="EMBL" id="GLQ73592.1"/>
    </source>
</evidence>
<dbReference type="Proteomes" id="UP001156690">
    <property type="component" value="Unassembled WGS sequence"/>
</dbReference>
<feature type="region of interest" description="Disordered" evidence="1">
    <location>
        <begin position="1"/>
        <end position="24"/>
    </location>
</feature>
<evidence type="ECO:0000313" key="3">
    <source>
        <dbReference type="Proteomes" id="UP001156690"/>
    </source>
</evidence>
<dbReference type="EMBL" id="BSNX01000037">
    <property type="protein sequence ID" value="GLQ73592.1"/>
    <property type="molecule type" value="Genomic_DNA"/>
</dbReference>
<name>A0AAV5NUA5_9VIBR</name>
<keyword evidence="3" id="KW-1185">Reference proteome</keyword>